<dbReference type="EMBL" id="BQKK01000002">
    <property type="protein sequence ID" value="GJN42971.1"/>
    <property type="molecule type" value="Genomic_DNA"/>
</dbReference>
<dbReference type="GO" id="GO:0006071">
    <property type="term" value="P:glycerol metabolic process"/>
    <property type="evidence" value="ECO:0007669"/>
    <property type="project" value="InterPro"/>
</dbReference>
<evidence type="ECO:0000259" key="1">
    <source>
        <dbReference type="PROSITE" id="PS51480"/>
    </source>
</evidence>
<dbReference type="Pfam" id="PF21645">
    <property type="entry name" value="FakA-like_M"/>
    <property type="match status" value="1"/>
</dbReference>
<dbReference type="SMART" id="SM01121">
    <property type="entry name" value="Dak1_2"/>
    <property type="match status" value="1"/>
</dbReference>
<reference evidence="2" key="1">
    <citation type="submission" date="2021-12" db="EMBL/GenBank/DDBJ databases">
        <title>Draft genome sequence of Corynebacterium ammoniagenes strain T-723.</title>
        <authorList>
            <person name="Matsuzawa M."/>
            <person name="Hiratani M."/>
            <person name="Abe I."/>
            <person name="Tsuji Y."/>
            <person name="Nakamura J."/>
        </authorList>
    </citation>
    <scope>NUCLEOTIDE SEQUENCE</scope>
    <source>
        <strain evidence="2">T-723</strain>
    </source>
</reference>
<feature type="domain" description="DhaL" evidence="1">
    <location>
        <begin position="17"/>
        <end position="203"/>
    </location>
</feature>
<proteinExistence type="predicted"/>
<protein>
    <submittedName>
        <fullName evidence="2">Kinase</fullName>
    </submittedName>
</protein>
<dbReference type="InterPro" id="IPR050270">
    <property type="entry name" value="DegV_domain_contain"/>
</dbReference>
<dbReference type="InterPro" id="IPR048394">
    <property type="entry name" value="FakA-like_M"/>
</dbReference>
<dbReference type="AlphaFoldDB" id="A0AAV5G6R8"/>
<accession>A0AAV5G6R8</accession>
<dbReference type="InterPro" id="IPR004007">
    <property type="entry name" value="DhaL_dom"/>
</dbReference>
<dbReference type="PANTHER" id="PTHR33434:SF4">
    <property type="entry name" value="PHOSPHATASE PROTEIN"/>
    <property type="match status" value="1"/>
</dbReference>
<evidence type="ECO:0000313" key="2">
    <source>
        <dbReference type="EMBL" id="GJN42971.1"/>
    </source>
</evidence>
<dbReference type="InterPro" id="IPR033470">
    <property type="entry name" value="FakA-like_C"/>
</dbReference>
<comment type="caution">
    <text evidence="2">The sequence shown here is derived from an EMBL/GenBank/DDBJ whole genome shotgun (WGS) entry which is preliminary data.</text>
</comment>
<dbReference type="PROSITE" id="PS51480">
    <property type="entry name" value="DHAL"/>
    <property type="match status" value="1"/>
</dbReference>
<dbReference type="PANTHER" id="PTHR33434">
    <property type="entry name" value="DEGV DOMAIN-CONTAINING PROTEIN DR_1986-RELATED"/>
    <property type="match status" value="1"/>
</dbReference>
<keyword evidence="2" id="KW-0418">Kinase</keyword>
<dbReference type="InterPro" id="IPR036117">
    <property type="entry name" value="DhaL_dom_sf"/>
</dbReference>
<dbReference type="SUPFAM" id="SSF101473">
    <property type="entry name" value="DhaL-like"/>
    <property type="match status" value="1"/>
</dbReference>
<dbReference type="Proteomes" id="UP001054925">
    <property type="component" value="Unassembled WGS sequence"/>
</dbReference>
<evidence type="ECO:0000313" key="3">
    <source>
        <dbReference type="Proteomes" id="UP001054925"/>
    </source>
</evidence>
<gene>
    <name evidence="2" type="ORF">CAT723_14500</name>
</gene>
<sequence length="448" mass="46591">MAIVDLATMAINHIDAPTLHAWAKRSVAELSLRRAELNQLNVFPVPDADTGSNMAHTMEAALAEADKGGDIAQALAIGSVRGARGNSGMVLSQVLRAVADSTADSLIDAQTLVNALNLAVDLVDRAISEPVEGTVVSVLKAAAEAAEKAAQHSDVLVEVLTATCDEAAKALANTPSQLAVLREAGVVDAGGAGLVILLECLLAEVTEAEPREGIAIPESVVELEVVFYYHGDIDKLDAAISPLGDSVVIARATEAEANVHIHTSHAGEVIEKAFGLGEVTSLRLEVLPAKAQVPEKLVDDTPRVIVSTRDGELAKLFRSIGATIYTPGMTLGDDDIFVGTPRGIELGGAEVVPVSSNVEAIAAISVYAPGPGAVTAMVEVARAMRVDKPSDEAVGAILACCHNLVRDGDEQLTILTSLTLDTEQLTRQLGVEVIVVQVAGMRTEIGVE</sequence>
<organism evidence="2 3">
    <name type="scientific">Corynebacterium ammoniagenes</name>
    <name type="common">Brevibacterium ammoniagenes</name>
    <dbReference type="NCBI Taxonomy" id="1697"/>
    <lineage>
        <taxon>Bacteria</taxon>
        <taxon>Bacillati</taxon>
        <taxon>Actinomycetota</taxon>
        <taxon>Actinomycetes</taxon>
        <taxon>Mycobacteriales</taxon>
        <taxon>Corynebacteriaceae</taxon>
        <taxon>Corynebacterium</taxon>
    </lineage>
</organism>
<dbReference type="SMART" id="SM01120">
    <property type="entry name" value="Dak2"/>
    <property type="match status" value="1"/>
</dbReference>
<name>A0AAV5G6R8_CORAM</name>
<keyword evidence="2" id="KW-0808">Transferase</keyword>
<dbReference type="Gene3D" id="1.25.40.340">
    <property type="match status" value="1"/>
</dbReference>
<dbReference type="Pfam" id="PF02734">
    <property type="entry name" value="Dak2"/>
    <property type="match status" value="1"/>
</dbReference>
<dbReference type="GO" id="GO:0004371">
    <property type="term" value="F:glycerone kinase activity"/>
    <property type="evidence" value="ECO:0007669"/>
    <property type="project" value="InterPro"/>
</dbReference>